<evidence type="ECO:0000256" key="4">
    <source>
        <dbReference type="SAM" id="SignalP"/>
    </source>
</evidence>
<accession>A0A068S2J8</accession>
<evidence type="ECO:0000256" key="1">
    <source>
        <dbReference type="ARBA" id="ARBA00006515"/>
    </source>
</evidence>
<reference evidence="6" key="1">
    <citation type="submission" date="2013-08" db="EMBL/GenBank/DDBJ databases">
        <title>Gene expansion shapes genome architecture in the human pathogen Lichtheimia corymbifera: an evolutionary genomics analysis in the ancient terrestrial Mucorales (Mucoromycotina).</title>
        <authorList>
            <person name="Schwartze V.U."/>
            <person name="Winter S."/>
            <person name="Shelest E."/>
            <person name="Marcet-Houben M."/>
            <person name="Horn F."/>
            <person name="Wehner S."/>
            <person name="Hoffmann K."/>
            <person name="Riege K."/>
            <person name="Sammeth M."/>
            <person name="Nowrousian M."/>
            <person name="Valiante V."/>
            <person name="Linde J."/>
            <person name="Jacobsen I.D."/>
            <person name="Marz M."/>
            <person name="Brakhage A.A."/>
            <person name="Gabaldon T."/>
            <person name="Bocker S."/>
            <person name="Voigt K."/>
        </authorList>
    </citation>
    <scope>NUCLEOTIDE SEQUENCE [LARGE SCALE GENOMIC DNA]</scope>
    <source>
        <strain evidence="6">FSU 9682</strain>
    </source>
</reference>
<feature type="signal peptide" evidence="4">
    <location>
        <begin position="1"/>
        <end position="19"/>
    </location>
</feature>
<dbReference type="PANTHER" id="PTHR43150:SF2">
    <property type="entry name" value="HYPERKINETIC, ISOFORM M"/>
    <property type="match status" value="1"/>
</dbReference>
<sequence>MRWQLATLVFQSLLLLAAASDKYCSGDYSHGGDHCKKFEFDSTTDEEKCGSSSSSSGGGSVNGIKLSNCTTFYDISDLPDQDIDDHTTKMAQLITNVFENGGTSIGYGYVENIKDCRGYTSGYIGFTTGTNDAYTVVKQYLKHNPKSKLRKSLKELKRLSQLDFGDSGRADTSKLDKHGYMKAWQHAACYDARFIQTQLDVGHAMYLKPAMKYAASVGVHSNLGKAFFYDTIVQHGWQYVEPQINLPRILQLTGARRANESEKDYLARFLKTRRQLQCCSPSSVWNESADRVSDLQKLLEDWDRNKDLKHPVKLDAFGVTVKGTEDLLYDSENCKHKPKHSKGVKPTDLPIPDTCPNPLMSYMQQQQQQQPEMEYRYLGNSGLKVSILSLGSWITFGGQITPEQTTEIVKTALELGINHFDVAESHAGGQGEIDLGLALRNQKSLKRSDFVISTKVFWGGTKGPNDRGLSRKHVFEGTVACLQRLKLDYVDILYAQRPDLDTPMEEIVRAFNWCIDKGMALYWATSEWPAYLIMEAHAVAAKLQLIPPITESPQYNMLHRERVEKEYLPMYQKFRMGTCVWSPLASGLLSGKYNDGVIPPYSRLAIQDHPVINRLRAGFFSEEGRRKIEKVKLVCQIAQRLGCTPAQLAIAWCLCNPNVTSVIIGASTPDQARENIQALKIRHLMTDDVMKDLDQILGNKPEAVFDFRKS</sequence>
<dbReference type="GO" id="GO:0005975">
    <property type="term" value="P:carbohydrate metabolic process"/>
    <property type="evidence" value="ECO:0007669"/>
    <property type="project" value="InterPro"/>
</dbReference>
<gene>
    <name evidence="6" type="ORF">LCOR_07612.1</name>
</gene>
<keyword evidence="4" id="KW-0732">Signal</keyword>
<dbReference type="InterPro" id="IPR000400">
    <property type="entry name" value="Glyco_hydro_46"/>
</dbReference>
<evidence type="ECO:0000313" key="7">
    <source>
        <dbReference type="Proteomes" id="UP000027586"/>
    </source>
</evidence>
<evidence type="ECO:0000313" key="6">
    <source>
        <dbReference type="EMBL" id="CDH56583.1"/>
    </source>
</evidence>
<dbReference type="InterPro" id="IPR023099">
    <property type="entry name" value="Glyco_hydro_46_N"/>
</dbReference>
<dbReference type="PRINTS" id="PR01577">
    <property type="entry name" value="KCNABCHANNEL"/>
</dbReference>
<proteinExistence type="inferred from homology"/>
<keyword evidence="7" id="KW-1185">Reference proteome</keyword>
<name>A0A068S2J8_9FUNG</name>
<dbReference type="GO" id="GO:0005576">
    <property type="term" value="C:extracellular region"/>
    <property type="evidence" value="ECO:0007669"/>
    <property type="project" value="InterPro"/>
</dbReference>
<dbReference type="STRING" id="1263082.A0A068S2J8"/>
<comment type="similarity">
    <text evidence="1">Belongs to the shaker potassium channel beta subunit family.</text>
</comment>
<comment type="caution">
    <text evidence="6">The sequence shown here is derived from an EMBL/GenBank/DDBJ whole genome shotgun (WGS) entry which is preliminary data.</text>
</comment>
<evidence type="ECO:0000259" key="5">
    <source>
        <dbReference type="Pfam" id="PF00248"/>
    </source>
</evidence>
<dbReference type="SUPFAM" id="SSF53955">
    <property type="entry name" value="Lysozyme-like"/>
    <property type="match status" value="1"/>
</dbReference>
<keyword evidence="3" id="KW-0560">Oxidoreductase</keyword>
<keyword evidence="2" id="KW-0521">NADP</keyword>
<dbReference type="Pfam" id="PF00248">
    <property type="entry name" value="Aldo_ket_red"/>
    <property type="match status" value="1"/>
</dbReference>
<feature type="chain" id="PRO_5001652912" evidence="4">
    <location>
        <begin position="20"/>
        <end position="710"/>
    </location>
</feature>
<dbReference type="SUPFAM" id="SSF51430">
    <property type="entry name" value="NAD(P)-linked oxidoreductase"/>
    <property type="match status" value="1"/>
</dbReference>
<feature type="domain" description="NADP-dependent oxidoreductase" evidence="5">
    <location>
        <begin position="388"/>
        <end position="696"/>
    </location>
</feature>
<evidence type="ECO:0000256" key="2">
    <source>
        <dbReference type="ARBA" id="ARBA00022857"/>
    </source>
</evidence>
<dbReference type="InterPro" id="IPR023346">
    <property type="entry name" value="Lysozyme-like_dom_sf"/>
</dbReference>
<dbReference type="InterPro" id="IPR023210">
    <property type="entry name" value="NADP_OxRdtase_dom"/>
</dbReference>
<evidence type="ECO:0000256" key="3">
    <source>
        <dbReference type="ARBA" id="ARBA00023002"/>
    </source>
</evidence>
<dbReference type="CDD" id="cd00978">
    <property type="entry name" value="chitosanase_GH46"/>
    <property type="match status" value="1"/>
</dbReference>
<dbReference type="Gene3D" id="3.20.20.100">
    <property type="entry name" value="NADP-dependent oxidoreductase domain"/>
    <property type="match status" value="1"/>
</dbReference>
<dbReference type="GO" id="GO:0016491">
    <property type="term" value="F:oxidoreductase activity"/>
    <property type="evidence" value="ECO:0007669"/>
    <property type="project" value="UniProtKB-KW"/>
</dbReference>
<dbReference type="EMBL" id="CBTN010000038">
    <property type="protein sequence ID" value="CDH56583.1"/>
    <property type="molecule type" value="Genomic_DNA"/>
</dbReference>
<dbReference type="OrthoDB" id="1720422at2759"/>
<dbReference type="VEuPathDB" id="FungiDB:LCOR_07612.1"/>
<dbReference type="GO" id="GO:0016977">
    <property type="term" value="F:chitosanase activity"/>
    <property type="evidence" value="ECO:0007669"/>
    <property type="project" value="InterPro"/>
</dbReference>
<dbReference type="Gene3D" id="1.20.141.10">
    <property type="entry name" value="Chitosanase, subunit A, domain 1"/>
    <property type="match status" value="1"/>
</dbReference>
<dbReference type="InterPro" id="IPR036812">
    <property type="entry name" value="NAD(P)_OxRdtase_dom_sf"/>
</dbReference>
<organism evidence="6 7">
    <name type="scientific">Lichtheimia corymbifera JMRC:FSU:9682</name>
    <dbReference type="NCBI Taxonomy" id="1263082"/>
    <lineage>
        <taxon>Eukaryota</taxon>
        <taxon>Fungi</taxon>
        <taxon>Fungi incertae sedis</taxon>
        <taxon>Mucoromycota</taxon>
        <taxon>Mucoromycotina</taxon>
        <taxon>Mucoromycetes</taxon>
        <taxon>Mucorales</taxon>
        <taxon>Lichtheimiaceae</taxon>
        <taxon>Lichtheimia</taxon>
    </lineage>
</organism>
<protein>
    <submittedName>
        <fullName evidence="6">Aldo keto reductase</fullName>
    </submittedName>
</protein>
<dbReference type="AlphaFoldDB" id="A0A068S2J8"/>
<dbReference type="InterPro" id="IPR005399">
    <property type="entry name" value="K_chnl_volt-dep_bsu_KCNAB-rel"/>
</dbReference>
<dbReference type="PANTHER" id="PTHR43150">
    <property type="entry name" value="HYPERKINETIC, ISOFORM M"/>
    <property type="match status" value="1"/>
</dbReference>
<dbReference type="Pfam" id="PF01374">
    <property type="entry name" value="Glyco_hydro_46"/>
    <property type="match status" value="1"/>
</dbReference>
<dbReference type="Gene3D" id="3.30.386.10">
    <property type="entry name" value="Chitosanase, subunit A, domain 2"/>
    <property type="match status" value="1"/>
</dbReference>
<dbReference type="Proteomes" id="UP000027586">
    <property type="component" value="Unassembled WGS sequence"/>
</dbReference>